<proteinExistence type="predicted"/>
<organism evidence="1 2">
    <name type="scientific">Vigna unguiculata</name>
    <name type="common">Cowpea</name>
    <dbReference type="NCBI Taxonomy" id="3917"/>
    <lineage>
        <taxon>Eukaryota</taxon>
        <taxon>Viridiplantae</taxon>
        <taxon>Streptophyta</taxon>
        <taxon>Embryophyta</taxon>
        <taxon>Tracheophyta</taxon>
        <taxon>Spermatophyta</taxon>
        <taxon>Magnoliopsida</taxon>
        <taxon>eudicotyledons</taxon>
        <taxon>Gunneridae</taxon>
        <taxon>Pentapetalae</taxon>
        <taxon>rosids</taxon>
        <taxon>fabids</taxon>
        <taxon>Fabales</taxon>
        <taxon>Fabaceae</taxon>
        <taxon>Papilionoideae</taxon>
        <taxon>50 kb inversion clade</taxon>
        <taxon>NPAAA clade</taxon>
        <taxon>indigoferoid/millettioid clade</taxon>
        <taxon>Phaseoleae</taxon>
        <taxon>Vigna</taxon>
    </lineage>
</organism>
<name>A0A4D6MFR3_VIGUN</name>
<dbReference type="AlphaFoldDB" id="A0A4D6MFR3"/>
<protein>
    <submittedName>
        <fullName evidence="1">Uncharacterized protein</fullName>
    </submittedName>
</protein>
<keyword evidence="2" id="KW-1185">Reference proteome</keyword>
<dbReference type="EMBL" id="CP039351">
    <property type="protein sequence ID" value="QCE00196.1"/>
    <property type="molecule type" value="Genomic_DNA"/>
</dbReference>
<dbReference type="Proteomes" id="UP000501690">
    <property type="component" value="Linkage Group LG7"/>
</dbReference>
<sequence>MVLGDRPSHLGECASPKRELMKVRSFCLSIFLRREALWWVKEHPAQARAPRLSENSRNYWWESPRGNSPPRELEKQSIKAYERRATDITKPRLDNQLKQEFTENRSSILARANWARLGENSRKEILGCVCTSRPGESCSPRRGFVKTHALQTYAPVVQHMCSSSYVPVAYTHREVYKRQQQDLRARSPTHVLLKLRTAPHTTSLNYAHGTYEPPSLVSPQERNRVRMFRAHSGEMLCAGRYVACGSHVLAYGRVGNAANTQEGERASEPILSEIDWGAWTNAFSLSEEQYNCVLQGVKHVAFYELWLRMTSLELWLGIADEHEELLSCGSGWRVLPVCQQDILRYSQEDVEHGQHGCGHVEGNGGFPLMSPYLLVFGDDHVRGIREQMILQVVLVRHKLGAWASLEIYQSFNMFLNQL</sequence>
<reference evidence="1 2" key="1">
    <citation type="submission" date="2019-04" db="EMBL/GenBank/DDBJ databases">
        <title>An improved genome assembly and genetic linkage map for asparagus bean, Vigna unguiculata ssp. sesquipedialis.</title>
        <authorList>
            <person name="Xia Q."/>
            <person name="Zhang R."/>
            <person name="Dong Y."/>
        </authorList>
    </citation>
    <scope>NUCLEOTIDE SEQUENCE [LARGE SCALE GENOMIC DNA]</scope>
    <source>
        <tissue evidence="1">Leaf</tissue>
    </source>
</reference>
<evidence type="ECO:0000313" key="1">
    <source>
        <dbReference type="EMBL" id="QCE00196.1"/>
    </source>
</evidence>
<accession>A0A4D6MFR3</accession>
<evidence type="ECO:0000313" key="2">
    <source>
        <dbReference type="Proteomes" id="UP000501690"/>
    </source>
</evidence>
<gene>
    <name evidence="1" type="ORF">DEO72_LG7g1483</name>
</gene>